<evidence type="ECO:0000256" key="1">
    <source>
        <dbReference type="ARBA" id="ARBA00022741"/>
    </source>
</evidence>
<dbReference type="GO" id="GO:0005524">
    <property type="term" value="F:ATP binding"/>
    <property type="evidence" value="ECO:0007669"/>
    <property type="project" value="UniProtKB-KW"/>
</dbReference>
<proteinExistence type="predicted"/>
<organism evidence="4 5">
    <name type="scientific">Bremia lactucae</name>
    <name type="common">Lettuce downy mildew</name>
    <dbReference type="NCBI Taxonomy" id="4779"/>
    <lineage>
        <taxon>Eukaryota</taxon>
        <taxon>Sar</taxon>
        <taxon>Stramenopiles</taxon>
        <taxon>Oomycota</taxon>
        <taxon>Peronosporomycetes</taxon>
        <taxon>Peronosporales</taxon>
        <taxon>Peronosporaceae</taxon>
        <taxon>Bremia</taxon>
    </lineage>
</organism>
<dbReference type="AlphaFoldDB" id="A0A976FF45"/>
<dbReference type="InterPro" id="IPR011009">
    <property type="entry name" value="Kinase-like_dom_sf"/>
</dbReference>
<reference evidence="4 5" key="1">
    <citation type="journal article" date="2021" name="Genome Biol.">
        <title>AFLAP: assembly-free linkage analysis pipeline using k-mers from genome sequencing data.</title>
        <authorList>
            <person name="Fletcher K."/>
            <person name="Zhang L."/>
            <person name="Gil J."/>
            <person name="Han R."/>
            <person name="Cavanaugh K."/>
            <person name="Michelmore R."/>
        </authorList>
    </citation>
    <scope>NUCLEOTIDE SEQUENCE [LARGE SCALE GENOMIC DNA]</scope>
    <source>
        <strain evidence="4 5">SF5</strain>
    </source>
</reference>
<dbReference type="GO" id="GO:0035556">
    <property type="term" value="P:intracellular signal transduction"/>
    <property type="evidence" value="ECO:0007669"/>
    <property type="project" value="TreeGrafter"/>
</dbReference>
<evidence type="ECO:0000259" key="3">
    <source>
        <dbReference type="PROSITE" id="PS50011"/>
    </source>
</evidence>
<dbReference type="EMBL" id="SHOA02000002">
    <property type="protein sequence ID" value="TDH65632.1"/>
    <property type="molecule type" value="Genomic_DNA"/>
</dbReference>
<evidence type="ECO:0000256" key="2">
    <source>
        <dbReference type="ARBA" id="ARBA00022840"/>
    </source>
</evidence>
<dbReference type="GeneID" id="94345585"/>
<protein>
    <recommendedName>
        <fullName evidence="3">Protein kinase domain-containing protein</fullName>
    </recommendedName>
</protein>
<keyword evidence="2" id="KW-0067">ATP-binding</keyword>
<feature type="domain" description="Protein kinase" evidence="3">
    <location>
        <begin position="1"/>
        <end position="211"/>
    </location>
</feature>
<evidence type="ECO:0000313" key="5">
    <source>
        <dbReference type="Proteomes" id="UP000294530"/>
    </source>
</evidence>
<dbReference type="PANTHER" id="PTHR24346">
    <property type="entry name" value="MAP/MICROTUBULE AFFINITY-REGULATING KINASE"/>
    <property type="match status" value="1"/>
</dbReference>
<dbReference type="PANTHER" id="PTHR24346:SF77">
    <property type="entry name" value="SERINE THREONINE PROTEIN KINASE"/>
    <property type="match status" value="1"/>
</dbReference>
<keyword evidence="5" id="KW-1185">Reference proteome</keyword>
<dbReference type="Gene3D" id="1.10.510.10">
    <property type="entry name" value="Transferase(Phosphotransferase) domain 1"/>
    <property type="match status" value="1"/>
</dbReference>
<dbReference type="Proteomes" id="UP000294530">
    <property type="component" value="Unassembled WGS sequence"/>
</dbReference>
<dbReference type="SMART" id="SM00220">
    <property type="entry name" value="S_TKc"/>
    <property type="match status" value="1"/>
</dbReference>
<dbReference type="RefSeq" id="XP_067815131.1">
    <property type="nucleotide sequence ID" value="XM_067959914.1"/>
</dbReference>
<dbReference type="Pfam" id="PF00069">
    <property type="entry name" value="Pkinase"/>
    <property type="match status" value="1"/>
</dbReference>
<comment type="caution">
    <text evidence="4">The sequence shown here is derived from an EMBL/GenBank/DDBJ whole genome shotgun (WGS) entry which is preliminary data.</text>
</comment>
<dbReference type="GO" id="GO:0005737">
    <property type="term" value="C:cytoplasm"/>
    <property type="evidence" value="ECO:0007669"/>
    <property type="project" value="TreeGrafter"/>
</dbReference>
<keyword evidence="1" id="KW-0547">Nucleotide-binding</keyword>
<dbReference type="KEGG" id="blac:94345585"/>
<dbReference type="SUPFAM" id="SSF56112">
    <property type="entry name" value="Protein kinase-like (PK-like)"/>
    <property type="match status" value="1"/>
</dbReference>
<evidence type="ECO:0000313" key="4">
    <source>
        <dbReference type="EMBL" id="TDH65632.1"/>
    </source>
</evidence>
<dbReference type="GO" id="GO:0004674">
    <property type="term" value="F:protein serine/threonine kinase activity"/>
    <property type="evidence" value="ECO:0007669"/>
    <property type="project" value="TreeGrafter"/>
</dbReference>
<dbReference type="PROSITE" id="PS50011">
    <property type="entry name" value="PROTEIN_KINASE_DOM"/>
    <property type="match status" value="1"/>
</dbReference>
<dbReference type="OrthoDB" id="68483at2759"/>
<name>A0A976FF45_BRELC</name>
<accession>A0A976FF45</accession>
<dbReference type="InterPro" id="IPR000719">
    <property type="entry name" value="Prot_kinase_dom"/>
</dbReference>
<gene>
    <name evidence="4" type="ORF">CCR75_001813</name>
</gene>
<sequence>MKIFSKMKMRRLKDYQRQALYSAQVHDIRSKHGLPSKLKVFVSPVTGGVLGEELARGYLSDMLLGLQYLHHRDIKVSDESLGISFNCLINGFMSRAGQYFSNTRAIDDIPELTDPKHCWTYQFIAPECCFGEPYDLFKVDTWGVGIVFFIFLFGKLPYASDNLQQLFDEISRSTLKLPETELSRSPECQNLLHRLLQKELNQRSTIIEIQF</sequence>